<evidence type="ECO:0000313" key="5">
    <source>
        <dbReference type="Proteomes" id="UP000676428"/>
    </source>
</evidence>
<protein>
    <submittedName>
        <fullName evidence="4">AraC family transcriptional regulator</fullName>
    </submittedName>
</protein>
<feature type="domain" description="HTH araC/xylS-type" evidence="3">
    <location>
        <begin position="194"/>
        <end position="292"/>
    </location>
</feature>
<dbReference type="PANTHER" id="PTHR43436:SF1">
    <property type="entry name" value="TRANSCRIPTIONAL REGULATORY PROTEIN"/>
    <property type="match status" value="1"/>
</dbReference>
<dbReference type="InterPro" id="IPR009594">
    <property type="entry name" value="Tscrpt_reg_HTH_AraC_N"/>
</dbReference>
<accession>A0ABX8DEK3</accession>
<keyword evidence="5" id="KW-1185">Reference proteome</keyword>
<dbReference type="SMART" id="SM00342">
    <property type="entry name" value="HTH_ARAC"/>
    <property type="match status" value="1"/>
</dbReference>
<keyword evidence="1" id="KW-0805">Transcription regulation</keyword>
<dbReference type="EMBL" id="CP074572">
    <property type="protein sequence ID" value="QVK23153.1"/>
    <property type="molecule type" value="Genomic_DNA"/>
</dbReference>
<dbReference type="RefSeq" id="WP_213681794.1">
    <property type="nucleotide sequence ID" value="NZ_CP074572.1"/>
</dbReference>
<dbReference type="Pfam" id="PF12833">
    <property type="entry name" value="HTH_18"/>
    <property type="match status" value="1"/>
</dbReference>
<evidence type="ECO:0000256" key="2">
    <source>
        <dbReference type="ARBA" id="ARBA00023163"/>
    </source>
</evidence>
<sequence length="299" mass="33667">MEDIQRSLCRSISKWQQEAGDSDSAISGLSFFRRESVSEPAYCLIEPSIVFVVQGAKQIVIGDEFYTYDTSNYLITSLDLPGSSRAIAASKDKPCLGLTLKLDFSLLSELIPQCKIPLITPTAHTRNISASLGDMDERLLLPFERLVALLDESEAIDILAPLLKKEIHYRLLMGKLGPLLRQIISFDSQAYRVSKAINWLKRNYQQNICTEDLASLVQMSVSSFHSHFRQLTGMSPLQYQKWLRLNEAKRLMLANKFDAASAAFEVGYSSPSQFSREYKRLFGKPPKLDTAKVENSIIS</sequence>
<proteinExistence type="predicted"/>
<keyword evidence="2" id="KW-0804">Transcription</keyword>
<name>A0ABX8DEK3_9GAMM</name>
<dbReference type="InterPro" id="IPR018060">
    <property type="entry name" value="HTH_AraC"/>
</dbReference>
<evidence type="ECO:0000256" key="1">
    <source>
        <dbReference type="ARBA" id="ARBA00023015"/>
    </source>
</evidence>
<dbReference type="PANTHER" id="PTHR43436">
    <property type="entry name" value="ARAC-FAMILY TRANSCRIPTIONAL REGULATOR"/>
    <property type="match status" value="1"/>
</dbReference>
<dbReference type="PROSITE" id="PS01124">
    <property type="entry name" value="HTH_ARAC_FAMILY_2"/>
    <property type="match status" value="1"/>
</dbReference>
<gene>
    <name evidence="4" type="ORF">KHX94_19085</name>
</gene>
<evidence type="ECO:0000313" key="4">
    <source>
        <dbReference type="EMBL" id="QVK23153.1"/>
    </source>
</evidence>
<dbReference type="InterPro" id="IPR009057">
    <property type="entry name" value="Homeodomain-like_sf"/>
</dbReference>
<reference evidence="4 5" key="1">
    <citation type="journal article" date="2012" name="Int. J. Syst. Evol. Microbiol.">
        <title>Shewanella dokdonensis sp. nov., isolated from seawater.</title>
        <authorList>
            <person name="Sung H.R."/>
            <person name="Yoon J.H."/>
            <person name="Ghim S.Y."/>
        </authorList>
    </citation>
    <scope>NUCLEOTIDE SEQUENCE [LARGE SCALE GENOMIC DNA]</scope>
    <source>
        <strain evidence="4 5">DSM 23626</strain>
    </source>
</reference>
<dbReference type="Gene3D" id="1.10.10.60">
    <property type="entry name" value="Homeodomain-like"/>
    <property type="match status" value="2"/>
</dbReference>
<evidence type="ECO:0000259" key="3">
    <source>
        <dbReference type="PROSITE" id="PS01124"/>
    </source>
</evidence>
<dbReference type="Pfam" id="PF06719">
    <property type="entry name" value="AraC_N"/>
    <property type="match status" value="1"/>
</dbReference>
<dbReference type="Proteomes" id="UP000676428">
    <property type="component" value="Chromosome"/>
</dbReference>
<organism evidence="4 5">
    <name type="scientific">Shewanella dokdonensis</name>
    <dbReference type="NCBI Taxonomy" id="712036"/>
    <lineage>
        <taxon>Bacteria</taxon>
        <taxon>Pseudomonadati</taxon>
        <taxon>Pseudomonadota</taxon>
        <taxon>Gammaproteobacteria</taxon>
        <taxon>Alteromonadales</taxon>
        <taxon>Shewanellaceae</taxon>
        <taxon>Shewanella</taxon>
    </lineage>
</organism>
<dbReference type="SUPFAM" id="SSF46689">
    <property type="entry name" value="Homeodomain-like"/>
    <property type="match status" value="2"/>
</dbReference>